<dbReference type="PANTHER" id="PTHR11465">
    <property type="entry name" value="CATALASE"/>
    <property type="match status" value="1"/>
</dbReference>
<dbReference type="FunFam" id="2.40.180.10:FF:000001">
    <property type="entry name" value="Catalase"/>
    <property type="match status" value="1"/>
</dbReference>
<evidence type="ECO:0000313" key="13">
    <source>
        <dbReference type="EMBL" id="SDD06240.1"/>
    </source>
</evidence>
<dbReference type="InterPro" id="IPR010582">
    <property type="entry name" value="Catalase_immune_responsive"/>
</dbReference>
<evidence type="ECO:0000256" key="7">
    <source>
        <dbReference type="ARBA" id="ARBA00023324"/>
    </source>
</evidence>
<dbReference type="GO" id="GO:0020037">
    <property type="term" value="F:heme binding"/>
    <property type="evidence" value="ECO:0007669"/>
    <property type="project" value="InterPro"/>
</dbReference>
<reference evidence="13 14" key="1">
    <citation type="submission" date="2016-10" db="EMBL/GenBank/DDBJ databases">
        <authorList>
            <person name="de Groot N.N."/>
        </authorList>
    </citation>
    <scope>NUCLEOTIDE SEQUENCE [LARGE SCALE GENOMIC DNA]</scope>
    <source>
        <strain evidence="13 14">CGMCC 4.5506</strain>
    </source>
</reference>
<feature type="compositionally biased region" description="Basic and acidic residues" evidence="12">
    <location>
        <begin position="478"/>
        <end position="492"/>
    </location>
</feature>
<accession>A0A222VR47</accession>
<dbReference type="Proteomes" id="UP000199494">
    <property type="component" value="Unassembled WGS sequence"/>
</dbReference>
<evidence type="ECO:0000256" key="2">
    <source>
        <dbReference type="ARBA" id="ARBA00022559"/>
    </source>
</evidence>
<dbReference type="InterPro" id="IPR024711">
    <property type="entry name" value="Catalase_clade1/3"/>
</dbReference>
<dbReference type="PROSITE" id="PS00437">
    <property type="entry name" value="CATALASE_1"/>
    <property type="match status" value="1"/>
</dbReference>
<dbReference type="InterPro" id="IPR024708">
    <property type="entry name" value="Catalase_AS"/>
</dbReference>
<evidence type="ECO:0000256" key="8">
    <source>
        <dbReference type="ARBA" id="ARBA00049254"/>
    </source>
</evidence>
<evidence type="ECO:0000256" key="9">
    <source>
        <dbReference type="PIRSR" id="PIRSR038928-1"/>
    </source>
</evidence>
<evidence type="ECO:0000256" key="4">
    <source>
        <dbReference type="ARBA" id="ARBA00022723"/>
    </source>
</evidence>
<feature type="active site" evidence="9">
    <location>
        <position position="129"/>
    </location>
</feature>
<feature type="binding site" description="axial binding residue" evidence="10">
    <location>
        <position position="339"/>
    </location>
    <ligand>
        <name>heme</name>
        <dbReference type="ChEBI" id="CHEBI:30413"/>
    </ligand>
    <ligandPart>
        <name>Fe</name>
        <dbReference type="ChEBI" id="CHEBI:18248"/>
    </ligandPart>
</feature>
<dbReference type="SMART" id="SM01060">
    <property type="entry name" value="Catalase"/>
    <property type="match status" value="1"/>
</dbReference>
<dbReference type="PRINTS" id="PR00067">
    <property type="entry name" value="CATALASE"/>
</dbReference>
<dbReference type="OrthoDB" id="3169619at2"/>
<evidence type="ECO:0000256" key="12">
    <source>
        <dbReference type="SAM" id="MobiDB-lite"/>
    </source>
</evidence>
<comment type="catalytic activity">
    <reaction evidence="8 11">
        <text>2 H2O2 = O2 + 2 H2O</text>
        <dbReference type="Rhea" id="RHEA:20309"/>
        <dbReference type="ChEBI" id="CHEBI:15377"/>
        <dbReference type="ChEBI" id="CHEBI:15379"/>
        <dbReference type="ChEBI" id="CHEBI:16240"/>
        <dbReference type="EC" id="1.11.1.6"/>
    </reaction>
</comment>
<evidence type="ECO:0000256" key="5">
    <source>
        <dbReference type="ARBA" id="ARBA00023002"/>
    </source>
</evidence>
<dbReference type="InterPro" id="IPR018028">
    <property type="entry name" value="Catalase"/>
</dbReference>
<sequence length="507" mass="57955">MTREHTNLTTTDAGIPVESDEHSLTVGPGGPILLQDSYLIEQMAQFNRERVPERQPHAKGSGAFGRFEVTDDVSAYTKAALFQPGTKTELVIRFSTVAGERGSPDTWRDPRGFAIKFYTSEGTYDMVGNNTPVFFVKDPLKFQHFIRSQKRRADNNLRDHDMQWDFWTLSPESAHQVTWLMGDRGIPRTWRHMNGYSSHTYLWINAAGERFWVKYHFKTDQGIEHFTQDEADQMASADTDYHTRDLFEAIERGEYPTWTLYMQIMPFDDAPGYRFNPFDLTKVWPHSDYPLIRVGRMTLDRNPTDYHTEIEQAAFEPNNLVPGIGPSPDRMLLGRLFSYADAHRYRIGPNYKQLPVNASTSPVNSYSKDGPMRYEKVSDPVYAPNSKGGPAADTERYGLPPSWYTDGAIMRSAYVSHDEDDDWGQAGTLVREVLDDAARDRLVHNVVGHLLNNVTEPVLRRAFEYWRKVDGRIGERIESGVRAKQDERDPKAAEQANPARSDMQAKA</sequence>
<dbReference type="PIRSF" id="PIRSF038928">
    <property type="entry name" value="Catalase_clade1-3"/>
    <property type="match status" value="1"/>
</dbReference>
<evidence type="ECO:0000256" key="10">
    <source>
        <dbReference type="PIRSR" id="PIRSR038928-2"/>
    </source>
</evidence>
<feature type="region of interest" description="Disordered" evidence="12">
    <location>
        <begin position="1"/>
        <end position="27"/>
    </location>
</feature>
<evidence type="ECO:0000256" key="6">
    <source>
        <dbReference type="ARBA" id="ARBA00023004"/>
    </source>
</evidence>
<keyword evidence="3 10" id="KW-0349">Heme</keyword>
<dbReference type="PROSITE" id="PS00438">
    <property type="entry name" value="CATALASE_2"/>
    <property type="match status" value="1"/>
</dbReference>
<dbReference type="InterPro" id="IPR040333">
    <property type="entry name" value="Catalase_3"/>
</dbReference>
<dbReference type="Gene3D" id="2.40.180.10">
    <property type="entry name" value="Catalase core domain"/>
    <property type="match status" value="1"/>
</dbReference>
<dbReference type="Pfam" id="PF06628">
    <property type="entry name" value="Catalase-rel"/>
    <property type="match status" value="1"/>
</dbReference>
<dbReference type="EMBL" id="FMZE01000005">
    <property type="protein sequence ID" value="SDD06240.1"/>
    <property type="molecule type" value="Genomic_DNA"/>
</dbReference>
<evidence type="ECO:0000256" key="3">
    <source>
        <dbReference type="ARBA" id="ARBA00022617"/>
    </source>
</evidence>
<dbReference type="CDD" id="cd08156">
    <property type="entry name" value="catalase_clade_3"/>
    <property type="match status" value="1"/>
</dbReference>
<keyword evidence="5 11" id="KW-0560">Oxidoreductase</keyword>
<feature type="region of interest" description="Disordered" evidence="12">
    <location>
        <begin position="478"/>
        <end position="507"/>
    </location>
</feature>
<evidence type="ECO:0000313" key="14">
    <source>
        <dbReference type="Proteomes" id="UP000199494"/>
    </source>
</evidence>
<dbReference type="KEGG" id="pmad:BAY61_16735"/>
<dbReference type="GO" id="GO:0005737">
    <property type="term" value="C:cytoplasm"/>
    <property type="evidence" value="ECO:0007669"/>
    <property type="project" value="TreeGrafter"/>
</dbReference>
<keyword evidence="6 10" id="KW-0408">Iron</keyword>
<proteinExistence type="inferred from homology"/>
<gene>
    <name evidence="13" type="ORF">SAMN05421630_105397</name>
</gene>
<dbReference type="RefSeq" id="WP_091804983.1">
    <property type="nucleotide sequence ID" value="NZ_CP016353.1"/>
</dbReference>
<dbReference type="EC" id="1.11.1.6" evidence="11"/>
<protein>
    <recommendedName>
        <fullName evidence="11">Catalase</fullName>
        <ecNumber evidence="11">1.11.1.6</ecNumber>
    </recommendedName>
</protein>
<dbReference type="SUPFAM" id="SSF56634">
    <property type="entry name" value="Heme-dependent catalase-like"/>
    <property type="match status" value="1"/>
</dbReference>
<evidence type="ECO:0000256" key="1">
    <source>
        <dbReference type="ARBA" id="ARBA00005329"/>
    </source>
</evidence>
<evidence type="ECO:0000256" key="11">
    <source>
        <dbReference type="RuleBase" id="RU000498"/>
    </source>
</evidence>
<dbReference type="Pfam" id="PF00199">
    <property type="entry name" value="Catalase"/>
    <property type="match status" value="1"/>
</dbReference>
<organism evidence="13 14">
    <name type="scientific">Prauserella marina</name>
    <dbReference type="NCBI Taxonomy" id="530584"/>
    <lineage>
        <taxon>Bacteria</taxon>
        <taxon>Bacillati</taxon>
        <taxon>Actinomycetota</taxon>
        <taxon>Actinomycetes</taxon>
        <taxon>Pseudonocardiales</taxon>
        <taxon>Pseudonocardiaceae</taxon>
        <taxon>Prauserella</taxon>
    </lineage>
</organism>
<feature type="active site" evidence="9">
    <location>
        <position position="57"/>
    </location>
</feature>
<dbReference type="GO" id="GO:0046872">
    <property type="term" value="F:metal ion binding"/>
    <property type="evidence" value="ECO:0007669"/>
    <property type="project" value="UniProtKB-KW"/>
</dbReference>
<dbReference type="InterPro" id="IPR020835">
    <property type="entry name" value="Catalase_sf"/>
</dbReference>
<dbReference type="GO" id="GO:0042542">
    <property type="term" value="P:response to hydrogen peroxide"/>
    <property type="evidence" value="ECO:0007669"/>
    <property type="project" value="TreeGrafter"/>
</dbReference>
<keyword evidence="14" id="KW-1185">Reference proteome</keyword>
<keyword evidence="7 11" id="KW-0376">Hydrogen peroxide</keyword>
<comment type="similarity">
    <text evidence="1 11">Belongs to the catalase family.</text>
</comment>
<keyword evidence="4 10" id="KW-0479">Metal-binding</keyword>
<dbReference type="GO" id="GO:0042744">
    <property type="term" value="P:hydrogen peroxide catabolic process"/>
    <property type="evidence" value="ECO:0007669"/>
    <property type="project" value="UniProtKB-KW"/>
</dbReference>
<name>A0A222VR47_9PSEU</name>
<dbReference type="PROSITE" id="PS51402">
    <property type="entry name" value="CATALASE_3"/>
    <property type="match status" value="1"/>
</dbReference>
<dbReference type="GO" id="GO:0004096">
    <property type="term" value="F:catalase activity"/>
    <property type="evidence" value="ECO:0007669"/>
    <property type="project" value="UniProtKB-EC"/>
</dbReference>
<dbReference type="PANTHER" id="PTHR11465:SF9">
    <property type="entry name" value="CATALASE"/>
    <property type="match status" value="1"/>
</dbReference>
<dbReference type="STRING" id="530584.SAMN05421630_105397"/>
<comment type="cofactor">
    <cofactor evidence="10">
        <name>heme</name>
        <dbReference type="ChEBI" id="CHEBI:30413"/>
    </cofactor>
</comment>
<dbReference type="InterPro" id="IPR011614">
    <property type="entry name" value="Catalase_core"/>
</dbReference>
<dbReference type="InterPro" id="IPR002226">
    <property type="entry name" value="Catalase_haem_BS"/>
</dbReference>
<keyword evidence="2 11" id="KW-0575">Peroxidase</keyword>
<dbReference type="AlphaFoldDB" id="A0A222VR47"/>